<proteinExistence type="predicted"/>
<protein>
    <submittedName>
        <fullName evidence="1">Uncharacterized protein</fullName>
    </submittedName>
</protein>
<name>A0A6I3IZZ6_9ACTN</name>
<dbReference type="Proteomes" id="UP000433406">
    <property type="component" value="Unassembled WGS sequence"/>
</dbReference>
<dbReference type="EMBL" id="WLCI01000005">
    <property type="protein sequence ID" value="MTB94331.1"/>
    <property type="molecule type" value="Genomic_DNA"/>
</dbReference>
<keyword evidence="2" id="KW-1185">Reference proteome</keyword>
<dbReference type="AlphaFoldDB" id="A0A6I3IZZ6"/>
<gene>
    <name evidence="1" type="ORF">GGQ22_04460</name>
</gene>
<sequence length="179" mass="20031">MVTNTHGLALVATQSRKKFSMLHRFRGFAVKSLVVALIATLASFAAPAAHADPWIKAGCKTAGATQKWGIPTFYGMEMNFKYCWTAGAGTNRIRRVRGSANCWANFANQVQNCQGPTNASKIKIELSDKSTKPYAYLYFWVQSRTCLTGDLNIACSKWRWHRIKWVVNAGGTEWVADRY</sequence>
<evidence type="ECO:0000313" key="2">
    <source>
        <dbReference type="Proteomes" id="UP000433406"/>
    </source>
</evidence>
<organism evidence="1 2">
    <name type="scientific">Nocardioides marmotae</name>
    <dbReference type="NCBI Taxonomy" id="2663857"/>
    <lineage>
        <taxon>Bacteria</taxon>
        <taxon>Bacillati</taxon>
        <taxon>Actinomycetota</taxon>
        <taxon>Actinomycetes</taxon>
        <taxon>Propionibacteriales</taxon>
        <taxon>Nocardioidaceae</taxon>
        <taxon>Nocardioides</taxon>
    </lineage>
</organism>
<comment type="caution">
    <text evidence="1">The sequence shown here is derived from an EMBL/GenBank/DDBJ whole genome shotgun (WGS) entry which is preliminary data.</text>
</comment>
<evidence type="ECO:0000313" key="1">
    <source>
        <dbReference type="EMBL" id="MTB94331.1"/>
    </source>
</evidence>
<accession>A0A6I3IZZ6</accession>
<reference evidence="1 2" key="1">
    <citation type="submission" date="2019-10" db="EMBL/GenBank/DDBJ databases">
        <title>Nocardioides novel species isolated from the excrement of Marmot.</title>
        <authorList>
            <person name="Zhang G."/>
        </authorList>
    </citation>
    <scope>NUCLEOTIDE SEQUENCE [LARGE SCALE GENOMIC DNA]</scope>
    <source>
        <strain evidence="2">zg-579</strain>
    </source>
</reference>
<dbReference type="RefSeq" id="WP_154614145.1">
    <property type="nucleotide sequence ID" value="NZ_CP053660.1"/>
</dbReference>